<proteinExistence type="inferred from homology"/>
<dbReference type="NCBIfam" id="TIGR00674">
    <property type="entry name" value="dapA"/>
    <property type="match status" value="1"/>
</dbReference>
<comment type="similarity">
    <text evidence="3 12 13">Belongs to the DapA family.</text>
</comment>
<dbReference type="SMART" id="SM01130">
    <property type="entry name" value="DHDPS"/>
    <property type="match status" value="1"/>
</dbReference>
<evidence type="ECO:0000313" key="15">
    <source>
        <dbReference type="Proteomes" id="UP001500457"/>
    </source>
</evidence>
<comment type="subcellular location">
    <subcellularLocation>
        <location evidence="12">Cytoplasm</location>
    </subcellularLocation>
</comment>
<feature type="binding site" evidence="12">
    <location>
        <position position="197"/>
    </location>
    <ligand>
        <name>pyruvate</name>
        <dbReference type="ChEBI" id="CHEBI:15361"/>
    </ligand>
</feature>
<comment type="caution">
    <text evidence="12">Was originally thought to be a dihydrodipicolinate synthase (DHDPS), catalyzing the condensation of (S)-aspartate-beta-semialdehyde [(S)-ASA] and pyruvate to dihydrodipicolinate (DHDP). However, it was shown in E.coli that the product of the enzymatic reaction is not dihydrodipicolinate but in fact (4S)-4-hydroxy-2,3,4,5-tetrahydro-(2S)-dipicolinic acid (HTPA), and that the consecutive dehydration reaction leading to DHDP is not spontaneous but catalyzed by DapB.</text>
</comment>
<reference evidence="15" key="1">
    <citation type="journal article" date="2019" name="Int. J. Syst. Evol. Microbiol.">
        <title>The Global Catalogue of Microorganisms (GCM) 10K type strain sequencing project: providing services to taxonomists for standard genome sequencing and annotation.</title>
        <authorList>
            <consortium name="The Broad Institute Genomics Platform"/>
            <consortium name="The Broad Institute Genome Sequencing Center for Infectious Disease"/>
            <person name="Wu L."/>
            <person name="Ma J."/>
        </authorList>
    </citation>
    <scope>NUCLEOTIDE SEQUENCE [LARGE SCALE GENOMIC DNA]</scope>
    <source>
        <strain evidence="15">JCM 17983</strain>
    </source>
</reference>
<protein>
    <recommendedName>
        <fullName evidence="4 12">4-hydroxy-tetrahydrodipicolinate synthase</fullName>
        <shortName evidence="12">HTPA synthase</shortName>
        <ecNumber evidence="4 12">4.3.3.7</ecNumber>
    </recommendedName>
</protein>
<dbReference type="PANTHER" id="PTHR12128">
    <property type="entry name" value="DIHYDRODIPICOLINATE SYNTHASE"/>
    <property type="match status" value="1"/>
</dbReference>
<comment type="catalytic activity">
    <reaction evidence="11 12">
        <text>L-aspartate 4-semialdehyde + pyruvate = (2S,4S)-4-hydroxy-2,3,4,5-tetrahydrodipicolinate + H2O + H(+)</text>
        <dbReference type="Rhea" id="RHEA:34171"/>
        <dbReference type="ChEBI" id="CHEBI:15361"/>
        <dbReference type="ChEBI" id="CHEBI:15377"/>
        <dbReference type="ChEBI" id="CHEBI:15378"/>
        <dbReference type="ChEBI" id="CHEBI:67139"/>
        <dbReference type="ChEBI" id="CHEBI:537519"/>
        <dbReference type="EC" id="4.3.3.7"/>
    </reaction>
</comment>
<evidence type="ECO:0000256" key="4">
    <source>
        <dbReference type="ARBA" id="ARBA00012086"/>
    </source>
</evidence>
<feature type="site" description="Part of a proton relay during catalysis" evidence="12">
    <location>
        <position position="108"/>
    </location>
</feature>
<evidence type="ECO:0000313" key="14">
    <source>
        <dbReference type="EMBL" id="GAA4891444.1"/>
    </source>
</evidence>
<dbReference type="EC" id="4.3.3.7" evidence="4 12"/>
<evidence type="ECO:0000256" key="8">
    <source>
        <dbReference type="ARBA" id="ARBA00023154"/>
    </source>
</evidence>
<evidence type="ECO:0000256" key="2">
    <source>
        <dbReference type="ARBA" id="ARBA00005120"/>
    </source>
</evidence>
<dbReference type="InterPro" id="IPR005263">
    <property type="entry name" value="DapA"/>
</dbReference>
<dbReference type="PRINTS" id="PR00146">
    <property type="entry name" value="DHPICSNTHASE"/>
</dbReference>
<evidence type="ECO:0000256" key="1">
    <source>
        <dbReference type="ARBA" id="ARBA00003294"/>
    </source>
</evidence>
<dbReference type="InterPro" id="IPR002220">
    <property type="entry name" value="DapA-like"/>
</dbReference>
<feature type="active site" description="Schiff-base intermediate with substrate" evidence="12">
    <location>
        <position position="162"/>
    </location>
</feature>
<keyword evidence="5 12" id="KW-0963">Cytoplasm</keyword>
<name>A0ABP9F1Z9_9PSEU</name>
<sequence>MSLGAVLTAIVTPFAADGSVDEKAFVDLMAHLYAHGSDGLVVCGTTGEASTLSTEEHLRLVELALEHRPAGATVIASTGSNDTRHACEMTERATELGADAILSVTPYYNKPNRRGVLAHFGEVARATDKPVVLYNIPSRVVIDLPNDLLAELAQIERIEYVKQANNANLAPVDGLGIYAGNDDLFGSVLEMGGCGGILVASHVVGDQMRRMVDEPDQRAEIEASLKPVFDALGVTTNPIPVKAALELLGLRAGGLRLPLVEADDHEREVVRGALAGVGLLPAP</sequence>
<dbReference type="RefSeq" id="WP_274231463.1">
    <property type="nucleotide sequence ID" value="NZ_BAABHQ010000020.1"/>
</dbReference>
<comment type="caution">
    <text evidence="14">The sequence shown here is derived from an EMBL/GenBank/DDBJ whole genome shotgun (WGS) entry which is preliminary data.</text>
</comment>
<evidence type="ECO:0000256" key="7">
    <source>
        <dbReference type="ARBA" id="ARBA00022915"/>
    </source>
</evidence>
<comment type="function">
    <text evidence="1 12">Catalyzes the condensation of (S)-aspartate-beta-semialdehyde [(S)-ASA] and pyruvate to 4-hydroxy-tetrahydrodipicolinate (HTPA).</text>
</comment>
<comment type="pathway">
    <text evidence="2 12">Amino-acid biosynthesis; L-lysine biosynthesis via DAP pathway; (S)-tetrahydrodipicolinate from L-aspartate: step 3/4.</text>
</comment>
<dbReference type="PIRSF" id="PIRSF001365">
    <property type="entry name" value="DHDPS"/>
    <property type="match status" value="1"/>
</dbReference>
<dbReference type="EMBL" id="BAABHQ010000020">
    <property type="protein sequence ID" value="GAA4891444.1"/>
    <property type="molecule type" value="Genomic_DNA"/>
</dbReference>
<dbReference type="SUPFAM" id="SSF51569">
    <property type="entry name" value="Aldolase"/>
    <property type="match status" value="1"/>
</dbReference>
<keyword evidence="15" id="KW-1185">Reference proteome</keyword>
<dbReference type="PROSITE" id="PS00665">
    <property type="entry name" value="DHDPS_1"/>
    <property type="match status" value="1"/>
</dbReference>
<dbReference type="Proteomes" id="UP001500457">
    <property type="component" value="Unassembled WGS sequence"/>
</dbReference>
<accession>A0ABP9F1Z9</accession>
<dbReference type="InterPro" id="IPR020624">
    <property type="entry name" value="Schiff_base-form_aldolases_CS"/>
</dbReference>
<keyword evidence="10 12" id="KW-0704">Schiff base</keyword>
<organism evidence="14 15">
    <name type="scientific">Actinomycetospora straminea</name>
    <dbReference type="NCBI Taxonomy" id="663607"/>
    <lineage>
        <taxon>Bacteria</taxon>
        <taxon>Bacillati</taxon>
        <taxon>Actinomycetota</taxon>
        <taxon>Actinomycetes</taxon>
        <taxon>Pseudonocardiales</taxon>
        <taxon>Pseudonocardiaceae</taxon>
        <taxon>Actinomycetospora</taxon>
    </lineage>
</organism>
<comment type="subunit">
    <text evidence="12">Homotetramer; dimer of dimers.</text>
</comment>
<evidence type="ECO:0000256" key="10">
    <source>
        <dbReference type="ARBA" id="ARBA00023270"/>
    </source>
</evidence>
<keyword evidence="6 12" id="KW-0028">Amino-acid biosynthesis</keyword>
<evidence type="ECO:0000256" key="13">
    <source>
        <dbReference type="PIRNR" id="PIRNR001365"/>
    </source>
</evidence>
<evidence type="ECO:0000256" key="12">
    <source>
        <dbReference type="HAMAP-Rule" id="MF_00418"/>
    </source>
</evidence>
<dbReference type="HAMAP" id="MF_00418">
    <property type="entry name" value="DapA"/>
    <property type="match status" value="1"/>
</dbReference>
<dbReference type="Gene3D" id="3.20.20.70">
    <property type="entry name" value="Aldolase class I"/>
    <property type="match status" value="1"/>
</dbReference>
<gene>
    <name evidence="12 14" type="primary">dapA</name>
    <name evidence="14" type="ORF">GCM10023203_51410</name>
</gene>
<keyword evidence="7 12" id="KW-0220">Diaminopimelate biosynthesis</keyword>
<keyword evidence="9 12" id="KW-0456">Lyase</keyword>
<dbReference type="PANTHER" id="PTHR12128:SF66">
    <property type="entry name" value="4-HYDROXY-2-OXOGLUTARATE ALDOLASE, MITOCHONDRIAL"/>
    <property type="match status" value="1"/>
</dbReference>
<evidence type="ECO:0000256" key="11">
    <source>
        <dbReference type="ARBA" id="ARBA00047836"/>
    </source>
</evidence>
<evidence type="ECO:0000256" key="3">
    <source>
        <dbReference type="ARBA" id="ARBA00007592"/>
    </source>
</evidence>
<dbReference type="CDD" id="cd00950">
    <property type="entry name" value="DHDPS"/>
    <property type="match status" value="1"/>
</dbReference>
<keyword evidence="8 12" id="KW-0457">Lysine biosynthesis</keyword>
<dbReference type="Pfam" id="PF00701">
    <property type="entry name" value="DHDPS"/>
    <property type="match status" value="1"/>
</dbReference>
<feature type="site" description="Part of a proton relay during catalysis" evidence="12">
    <location>
        <position position="45"/>
    </location>
</feature>
<evidence type="ECO:0000256" key="9">
    <source>
        <dbReference type="ARBA" id="ARBA00023239"/>
    </source>
</evidence>
<evidence type="ECO:0000256" key="6">
    <source>
        <dbReference type="ARBA" id="ARBA00022605"/>
    </source>
</evidence>
<evidence type="ECO:0000256" key="5">
    <source>
        <dbReference type="ARBA" id="ARBA00022490"/>
    </source>
</evidence>
<feature type="active site" description="Proton donor/acceptor" evidence="12">
    <location>
        <position position="134"/>
    </location>
</feature>
<dbReference type="InterPro" id="IPR013785">
    <property type="entry name" value="Aldolase_TIM"/>
</dbReference>
<feature type="binding site" evidence="12">
    <location>
        <position position="46"/>
    </location>
    <ligand>
        <name>pyruvate</name>
        <dbReference type="ChEBI" id="CHEBI:15361"/>
    </ligand>
</feature>